<keyword evidence="1" id="KW-1133">Transmembrane helix</keyword>
<evidence type="ECO:0000313" key="2">
    <source>
        <dbReference type="EMBL" id="KAL1506480.1"/>
    </source>
</evidence>
<reference evidence="2 3" key="1">
    <citation type="submission" date="2024-05" db="EMBL/GenBank/DDBJ databases">
        <title>Genetic variation in Jamaican populations of the coffee berry borer (Hypothenemus hampei).</title>
        <authorList>
            <person name="Errbii M."/>
            <person name="Myrie A."/>
        </authorList>
    </citation>
    <scope>NUCLEOTIDE SEQUENCE [LARGE SCALE GENOMIC DNA]</scope>
    <source>
        <strain evidence="2">JA-Hopewell-2020-01-JO</strain>
        <tissue evidence="2">Whole body</tissue>
    </source>
</reference>
<dbReference type="Proteomes" id="UP001566132">
    <property type="component" value="Unassembled WGS sequence"/>
</dbReference>
<evidence type="ECO:0000313" key="3">
    <source>
        <dbReference type="Proteomes" id="UP001566132"/>
    </source>
</evidence>
<keyword evidence="1" id="KW-0812">Transmembrane</keyword>
<accession>A0ABD1F286</accession>
<organism evidence="2 3">
    <name type="scientific">Hypothenemus hampei</name>
    <name type="common">Coffee berry borer</name>
    <dbReference type="NCBI Taxonomy" id="57062"/>
    <lineage>
        <taxon>Eukaryota</taxon>
        <taxon>Metazoa</taxon>
        <taxon>Ecdysozoa</taxon>
        <taxon>Arthropoda</taxon>
        <taxon>Hexapoda</taxon>
        <taxon>Insecta</taxon>
        <taxon>Pterygota</taxon>
        <taxon>Neoptera</taxon>
        <taxon>Endopterygota</taxon>
        <taxon>Coleoptera</taxon>
        <taxon>Polyphaga</taxon>
        <taxon>Cucujiformia</taxon>
        <taxon>Curculionidae</taxon>
        <taxon>Scolytinae</taxon>
        <taxon>Hypothenemus</taxon>
    </lineage>
</organism>
<keyword evidence="1" id="KW-0472">Membrane</keyword>
<sequence>MNTESRENIHADDIVIPANTEIPELTITASNNSETNFIVHQNSSVLSQFLHSAANRLNEDFINKIHYACLLLLCVLTVLIYIYIQPSMGTRIKWRRSIRKIKRFSKPLLPKFQVSKSGLYPFAKEMVHVAHVILTSWFE</sequence>
<proteinExistence type="predicted"/>
<name>A0ABD1F286_HYPHA</name>
<gene>
    <name evidence="2" type="ORF">ABEB36_005840</name>
</gene>
<dbReference type="EMBL" id="JBDJPC010000004">
    <property type="protein sequence ID" value="KAL1506480.1"/>
    <property type="molecule type" value="Genomic_DNA"/>
</dbReference>
<keyword evidence="3" id="KW-1185">Reference proteome</keyword>
<dbReference type="AlphaFoldDB" id="A0ABD1F286"/>
<feature type="transmembrane region" description="Helical" evidence="1">
    <location>
        <begin position="65"/>
        <end position="84"/>
    </location>
</feature>
<evidence type="ECO:0000256" key="1">
    <source>
        <dbReference type="SAM" id="Phobius"/>
    </source>
</evidence>
<comment type="caution">
    <text evidence="2">The sequence shown here is derived from an EMBL/GenBank/DDBJ whole genome shotgun (WGS) entry which is preliminary data.</text>
</comment>
<protein>
    <submittedName>
        <fullName evidence="2">Uncharacterized protein</fullName>
    </submittedName>
</protein>